<evidence type="ECO:0000313" key="2">
    <source>
        <dbReference type="EMBL" id="KAL2071712.1"/>
    </source>
</evidence>
<dbReference type="PROSITE" id="PS51462">
    <property type="entry name" value="NUDIX"/>
    <property type="match status" value="1"/>
</dbReference>
<protein>
    <recommendedName>
        <fullName evidence="1">Nudix hydrolase domain-containing protein</fullName>
    </recommendedName>
</protein>
<dbReference type="PANTHER" id="PTHR43736:SF1">
    <property type="entry name" value="DIHYDRONEOPTERIN TRIPHOSPHATE DIPHOSPHATASE"/>
    <property type="match status" value="1"/>
</dbReference>
<name>A0ABR4CPL4_9HELO</name>
<gene>
    <name evidence="2" type="ORF">VTL71DRAFT_12947</name>
</gene>
<feature type="domain" description="Nudix hydrolase" evidence="1">
    <location>
        <begin position="35"/>
        <end position="198"/>
    </location>
</feature>
<organism evidence="2 3">
    <name type="scientific">Oculimacula yallundae</name>
    <dbReference type="NCBI Taxonomy" id="86028"/>
    <lineage>
        <taxon>Eukaryota</taxon>
        <taxon>Fungi</taxon>
        <taxon>Dikarya</taxon>
        <taxon>Ascomycota</taxon>
        <taxon>Pezizomycotina</taxon>
        <taxon>Leotiomycetes</taxon>
        <taxon>Helotiales</taxon>
        <taxon>Ploettnerulaceae</taxon>
        <taxon>Oculimacula</taxon>
    </lineage>
</organism>
<dbReference type="InterPro" id="IPR015797">
    <property type="entry name" value="NUDIX_hydrolase-like_dom_sf"/>
</dbReference>
<dbReference type="SUPFAM" id="SSF55811">
    <property type="entry name" value="Nudix"/>
    <property type="match status" value="1"/>
</dbReference>
<dbReference type="InterPro" id="IPR000086">
    <property type="entry name" value="NUDIX_hydrolase_dom"/>
</dbReference>
<dbReference type="EMBL" id="JAZHXI010000005">
    <property type="protein sequence ID" value="KAL2071712.1"/>
    <property type="molecule type" value="Genomic_DNA"/>
</dbReference>
<sequence>MPQILPPNFTPPSVPSFLEHHNITPREWSTTHPRFAELCVGGLIFRHEPLTQKPEILLIKRASTDFFPDAWEIPGGGVDSTDFTLLSAVSREVWEETGLVVKNIICQVWDVKAGEKVLGSDGKDAIVGAKPGEGEVEFTGGRGEIWCKLNFVVDVGEVKEGQVVLDPEEHQDWKWFDRQAIKEASANGIDFISEQAVRIMERGFDEYEKSN</sequence>
<proteinExistence type="predicted"/>
<evidence type="ECO:0000313" key="3">
    <source>
        <dbReference type="Proteomes" id="UP001595075"/>
    </source>
</evidence>
<evidence type="ECO:0000259" key="1">
    <source>
        <dbReference type="PROSITE" id="PS51462"/>
    </source>
</evidence>
<dbReference type="PANTHER" id="PTHR43736">
    <property type="entry name" value="ADP-RIBOSE PYROPHOSPHATASE"/>
    <property type="match status" value="1"/>
</dbReference>
<accession>A0ABR4CPL4</accession>
<keyword evidence="3" id="KW-1185">Reference proteome</keyword>
<dbReference type="Pfam" id="PF00293">
    <property type="entry name" value="NUDIX"/>
    <property type="match status" value="1"/>
</dbReference>
<dbReference type="Proteomes" id="UP001595075">
    <property type="component" value="Unassembled WGS sequence"/>
</dbReference>
<dbReference type="CDD" id="cd02883">
    <property type="entry name" value="NUDIX_Hydrolase"/>
    <property type="match status" value="1"/>
</dbReference>
<dbReference type="Gene3D" id="3.90.79.10">
    <property type="entry name" value="Nucleoside Triphosphate Pyrophosphohydrolase"/>
    <property type="match status" value="1"/>
</dbReference>
<comment type="caution">
    <text evidence="2">The sequence shown here is derived from an EMBL/GenBank/DDBJ whole genome shotgun (WGS) entry which is preliminary data.</text>
</comment>
<reference evidence="2 3" key="1">
    <citation type="journal article" date="2024" name="Commun. Biol.">
        <title>Comparative genomic analysis of thermophilic fungi reveals convergent evolutionary adaptations and gene losses.</title>
        <authorList>
            <person name="Steindorff A.S."/>
            <person name="Aguilar-Pontes M.V."/>
            <person name="Robinson A.J."/>
            <person name="Andreopoulos B."/>
            <person name="LaButti K."/>
            <person name="Kuo A."/>
            <person name="Mondo S."/>
            <person name="Riley R."/>
            <person name="Otillar R."/>
            <person name="Haridas S."/>
            <person name="Lipzen A."/>
            <person name="Grimwood J."/>
            <person name="Schmutz J."/>
            <person name="Clum A."/>
            <person name="Reid I.D."/>
            <person name="Moisan M.C."/>
            <person name="Butler G."/>
            <person name="Nguyen T.T.M."/>
            <person name="Dewar K."/>
            <person name="Conant G."/>
            <person name="Drula E."/>
            <person name="Henrissat B."/>
            <person name="Hansel C."/>
            <person name="Singer S."/>
            <person name="Hutchinson M.I."/>
            <person name="de Vries R.P."/>
            <person name="Natvig D.O."/>
            <person name="Powell A.J."/>
            <person name="Tsang A."/>
            <person name="Grigoriev I.V."/>
        </authorList>
    </citation>
    <scope>NUCLEOTIDE SEQUENCE [LARGE SCALE GENOMIC DNA]</scope>
    <source>
        <strain evidence="2 3">CBS 494.80</strain>
    </source>
</reference>